<keyword evidence="1" id="KW-0472">Membrane</keyword>
<comment type="caution">
    <text evidence="2">The sequence shown here is derived from an EMBL/GenBank/DDBJ whole genome shotgun (WGS) entry which is preliminary data.</text>
</comment>
<protein>
    <submittedName>
        <fullName evidence="2">Uncharacterized protein</fullName>
    </submittedName>
</protein>
<name>A0A8T0QUF1_PANVG</name>
<evidence type="ECO:0000256" key="1">
    <source>
        <dbReference type="SAM" id="Phobius"/>
    </source>
</evidence>
<keyword evidence="3" id="KW-1185">Reference proteome</keyword>
<evidence type="ECO:0000313" key="3">
    <source>
        <dbReference type="Proteomes" id="UP000823388"/>
    </source>
</evidence>
<organism evidence="2 3">
    <name type="scientific">Panicum virgatum</name>
    <name type="common">Blackwell switchgrass</name>
    <dbReference type="NCBI Taxonomy" id="38727"/>
    <lineage>
        <taxon>Eukaryota</taxon>
        <taxon>Viridiplantae</taxon>
        <taxon>Streptophyta</taxon>
        <taxon>Embryophyta</taxon>
        <taxon>Tracheophyta</taxon>
        <taxon>Spermatophyta</taxon>
        <taxon>Magnoliopsida</taxon>
        <taxon>Liliopsida</taxon>
        <taxon>Poales</taxon>
        <taxon>Poaceae</taxon>
        <taxon>PACMAD clade</taxon>
        <taxon>Panicoideae</taxon>
        <taxon>Panicodae</taxon>
        <taxon>Paniceae</taxon>
        <taxon>Panicinae</taxon>
        <taxon>Panicum</taxon>
        <taxon>Panicum sect. Hiantes</taxon>
    </lineage>
</organism>
<accession>A0A8T0QUF1</accession>
<dbReference type="Proteomes" id="UP000823388">
    <property type="component" value="Chromosome 6N"/>
</dbReference>
<proteinExistence type="predicted"/>
<keyword evidence="1" id="KW-1133">Transmembrane helix</keyword>
<evidence type="ECO:0000313" key="2">
    <source>
        <dbReference type="EMBL" id="KAG2576650.1"/>
    </source>
</evidence>
<dbReference type="EMBL" id="CM029048">
    <property type="protein sequence ID" value="KAG2576650.1"/>
    <property type="molecule type" value="Genomic_DNA"/>
</dbReference>
<dbReference type="AlphaFoldDB" id="A0A8T0QUF1"/>
<feature type="transmembrane region" description="Helical" evidence="1">
    <location>
        <begin position="12"/>
        <end position="33"/>
    </location>
</feature>
<gene>
    <name evidence="2" type="ORF">PVAP13_6NG057649</name>
</gene>
<sequence>MYYTLHSLFPFPFHSLHVHLCSLFLLFCFSTGTENSRIWLRSKLGIRHKAF</sequence>
<reference evidence="2" key="1">
    <citation type="submission" date="2020-05" db="EMBL/GenBank/DDBJ databases">
        <title>WGS assembly of Panicum virgatum.</title>
        <authorList>
            <person name="Lovell J.T."/>
            <person name="Jenkins J."/>
            <person name="Shu S."/>
            <person name="Juenger T.E."/>
            <person name="Schmutz J."/>
        </authorList>
    </citation>
    <scope>NUCLEOTIDE SEQUENCE</scope>
    <source>
        <strain evidence="2">AP13</strain>
    </source>
</reference>
<keyword evidence="1" id="KW-0812">Transmembrane</keyword>